<sequence>MAIRKYTKAQSIVATKIALDGTTLQNNQVKNIKMSKKKFKEYVEGIGKREIKFISKEEETK</sequence>
<accession>A0A644VK45</accession>
<proteinExistence type="predicted"/>
<evidence type="ECO:0000313" key="1">
    <source>
        <dbReference type="EMBL" id="MPL91681.1"/>
    </source>
</evidence>
<name>A0A644VK45_9ZZZZ</name>
<comment type="caution">
    <text evidence="1">The sequence shown here is derived from an EMBL/GenBank/DDBJ whole genome shotgun (WGS) entry which is preliminary data.</text>
</comment>
<reference evidence="1" key="1">
    <citation type="submission" date="2019-08" db="EMBL/GenBank/DDBJ databases">
        <authorList>
            <person name="Kucharzyk K."/>
            <person name="Murdoch R.W."/>
            <person name="Higgins S."/>
            <person name="Loffler F."/>
        </authorList>
    </citation>
    <scope>NUCLEOTIDE SEQUENCE</scope>
</reference>
<dbReference type="EMBL" id="VSSQ01000336">
    <property type="protein sequence ID" value="MPL91681.1"/>
    <property type="molecule type" value="Genomic_DNA"/>
</dbReference>
<dbReference type="AlphaFoldDB" id="A0A644VK45"/>
<protein>
    <submittedName>
        <fullName evidence="1">Uncharacterized protein</fullName>
    </submittedName>
</protein>
<gene>
    <name evidence="1" type="ORF">SDC9_37757</name>
</gene>
<organism evidence="1">
    <name type="scientific">bioreactor metagenome</name>
    <dbReference type="NCBI Taxonomy" id="1076179"/>
    <lineage>
        <taxon>unclassified sequences</taxon>
        <taxon>metagenomes</taxon>
        <taxon>ecological metagenomes</taxon>
    </lineage>
</organism>